<name>W1PX21_AMBTC</name>
<dbReference type="Proteomes" id="UP000017836">
    <property type="component" value="Unassembled WGS sequence"/>
</dbReference>
<dbReference type="EMBL" id="KI392614">
    <property type="protein sequence ID" value="ERN12376.1"/>
    <property type="molecule type" value="Genomic_DNA"/>
</dbReference>
<proteinExistence type="predicted"/>
<gene>
    <name evidence="1" type="ORF">AMTR_s00025p00107010</name>
</gene>
<dbReference type="AlphaFoldDB" id="W1PX21"/>
<evidence type="ECO:0000313" key="2">
    <source>
        <dbReference type="Proteomes" id="UP000017836"/>
    </source>
</evidence>
<sequence>MIGGNPKHIAISLLQKCLTSAQLKQAHAHLITHGLAHHPAIARPIILISSRQEPGDMDYASMAFSKLCKSNNKENLFLCNSMIRGFAQGKLTVKPSSLGSKLIFIFAIL</sequence>
<reference evidence="2" key="1">
    <citation type="journal article" date="2013" name="Science">
        <title>The Amborella genome and the evolution of flowering plants.</title>
        <authorList>
            <consortium name="Amborella Genome Project"/>
        </authorList>
    </citation>
    <scope>NUCLEOTIDE SEQUENCE [LARGE SCALE GENOMIC DNA]</scope>
</reference>
<dbReference type="Gramene" id="ERN12376">
    <property type="protein sequence ID" value="ERN12376"/>
    <property type="gene ID" value="AMTR_s00025p00107010"/>
</dbReference>
<accession>W1PX21</accession>
<keyword evidence="2" id="KW-1185">Reference proteome</keyword>
<evidence type="ECO:0000313" key="1">
    <source>
        <dbReference type="EMBL" id="ERN12376.1"/>
    </source>
</evidence>
<organism evidence="1 2">
    <name type="scientific">Amborella trichopoda</name>
    <dbReference type="NCBI Taxonomy" id="13333"/>
    <lineage>
        <taxon>Eukaryota</taxon>
        <taxon>Viridiplantae</taxon>
        <taxon>Streptophyta</taxon>
        <taxon>Embryophyta</taxon>
        <taxon>Tracheophyta</taxon>
        <taxon>Spermatophyta</taxon>
        <taxon>Magnoliopsida</taxon>
        <taxon>Amborellales</taxon>
        <taxon>Amborellaceae</taxon>
        <taxon>Amborella</taxon>
    </lineage>
</organism>
<protein>
    <submittedName>
        <fullName evidence="1">Uncharacterized protein</fullName>
    </submittedName>
</protein>
<dbReference type="HOGENOM" id="CLU_2187464_0_0_1"/>